<gene>
    <name evidence="3" type="ORF">H7313_13395</name>
</gene>
<dbReference type="Pfam" id="PF13692">
    <property type="entry name" value="Glyco_trans_1_4"/>
    <property type="match status" value="1"/>
</dbReference>
<evidence type="ECO:0000256" key="1">
    <source>
        <dbReference type="ARBA" id="ARBA00022676"/>
    </source>
</evidence>
<keyword evidence="4" id="KW-1185">Reference proteome</keyword>
<dbReference type="PANTHER" id="PTHR12526:SF629">
    <property type="entry name" value="TEICHURONIC ACID BIOSYNTHESIS GLYCOSYLTRANSFERASE TUAH-RELATED"/>
    <property type="match status" value="1"/>
</dbReference>
<organism evidence="3 4">
    <name type="scientific">Gordonibacter massiliensis</name>
    <name type="common">ex Traore et al. 2017</name>
    <dbReference type="NCBI Taxonomy" id="1841863"/>
    <lineage>
        <taxon>Bacteria</taxon>
        <taxon>Bacillati</taxon>
        <taxon>Actinomycetota</taxon>
        <taxon>Coriobacteriia</taxon>
        <taxon>Eggerthellales</taxon>
        <taxon>Eggerthellaceae</taxon>
        <taxon>Gordonibacter</taxon>
    </lineage>
</organism>
<dbReference type="Proteomes" id="UP000587396">
    <property type="component" value="Unassembled WGS sequence"/>
</dbReference>
<evidence type="ECO:0000256" key="2">
    <source>
        <dbReference type="ARBA" id="ARBA00022679"/>
    </source>
</evidence>
<keyword evidence="1" id="KW-0328">Glycosyltransferase</keyword>
<dbReference type="EMBL" id="JACMSE010000012">
    <property type="protein sequence ID" value="MBC2890327.1"/>
    <property type="molecule type" value="Genomic_DNA"/>
</dbReference>
<name>A0A842JF79_9ACTN</name>
<dbReference type="AlphaFoldDB" id="A0A842JF79"/>
<accession>A0A842JF79</accession>
<reference evidence="3 4" key="1">
    <citation type="submission" date="2020-08" db="EMBL/GenBank/DDBJ databases">
        <authorList>
            <person name="Liu C."/>
            <person name="Sun Q."/>
        </authorList>
    </citation>
    <scope>NUCLEOTIDE SEQUENCE [LARGE SCALE GENOMIC DNA]</scope>
    <source>
        <strain evidence="3 4">N22</strain>
    </source>
</reference>
<protein>
    <submittedName>
        <fullName evidence="3">Glycosyltransferase</fullName>
    </submittedName>
</protein>
<dbReference type="GO" id="GO:0016757">
    <property type="term" value="F:glycosyltransferase activity"/>
    <property type="evidence" value="ECO:0007669"/>
    <property type="project" value="UniProtKB-KW"/>
</dbReference>
<evidence type="ECO:0000313" key="4">
    <source>
        <dbReference type="Proteomes" id="UP000587396"/>
    </source>
</evidence>
<evidence type="ECO:0000313" key="3">
    <source>
        <dbReference type="EMBL" id="MBC2890327.1"/>
    </source>
</evidence>
<dbReference type="PANTHER" id="PTHR12526">
    <property type="entry name" value="GLYCOSYLTRANSFERASE"/>
    <property type="match status" value="1"/>
</dbReference>
<sequence length="418" mass="45608">MGVKLGDETRGYTRFRFLAELLAREGFSVDLITSTFQHWEKAQRDCSKACYQGLPYRIVFIEEPGYTRNLDLGRIRSHRVAAKNLREHFARNAGAYDLVYAEIPPNDVARVCAETADAQGIPFVADINDLWPEAMRMVVDIPVVSDVAFYPFARDAKRVYQLLAGAVGTSDEYAARPAADRERPYPHVTVYVGNDLAAFDAGAREHAREVEKPAGEIWVTYAGTLGASYDVATLVRAAALLEQEQLAKAVDQAGDTGCDRRAAASAAPPVRVKVLGDGPDREKLEALARELNAPADFLGYQDYGHMAAYLCASDITVNSLVRSAAQSIVTKIGDYLASGKPMINTGSSPEFRGKVTADGFGVNVQAEDPRALADEIATLAGHASLRKIMGAKARAVAEREFDQPRSYCEIVDLLRTLL</sequence>
<comment type="caution">
    <text evidence="3">The sequence shown here is derived from an EMBL/GenBank/DDBJ whole genome shotgun (WGS) entry which is preliminary data.</text>
</comment>
<keyword evidence="2 3" id="KW-0808">Transferase</keyword>
<dbReference type="Gene3D" id="3.40.50.2000">
    <property type="entry name" value="Glycogen Phosphorylase B"/>
    <property type="match status" value="2"/>
</dbReference>
<dbReference type="SUPFAM" id="SSF53756">
    <property type="entry name" value="UDP-Glycosyltransferase/glycogen phosphorylase"/>
    <property type="match status" value="1"/>
</dbReference>
<proteinExistence type="predicted"/>